<evidence type="ECO:0000313" key="1">
    <source>
        <dbReference type="EMBL" id="CAF1057972.1"/>
    </source>
</evidence>
<dbReference type="EMBL" id="CAJNOM010000140">
    <property type="protein sequence ID" value="CAF1125610.1"/>
    <property type="molecule type" value="Genomic_DNA"/>
</dbReference>
<dbReference type="AlphaFoldDB" id="A0A814QYT2"/>
<dbReference type="InterPro" id="IPR023214">
    <property type="entry name" value="HAD_sf"/>
</dbReference>
<dbReference type="InterPro" id="IPR011009">
    <property type="entry name" value="Kinase-like_dom_sf"/>
</dbReference>
<proteinExistence type="predicted"/>
<dbReference type="Proteomes" id="UP000663877">
    <property type="component" value="Unassembled WGS sequence"/>
</dbReference>
<gene>
    <name evidence="1" type="ORF">BJG266_LOCUS18995</name>
    <name evidence="2" type="ORF">QVE165_LOCUS21642</name>
</gene>
<evidence type="ECO:0000313" key="3">
    <source>
        <dbReference type="Proteomes" id="UP000663832"/>
    </source>
</evidence>
<dbReference type="SUPFAM" id="SSF53448">
    <property type="entry name" value="Nucleotide-diphospho-sugar transferases"/>
    <property type="match status" value="1"/>
</dbReference>
<dbReference type="Proteomes" id="UP000663832">
    <property type="component" value="Unassembled WGS sequence"/>
</dbReference>
<dbReference type="SUPFAM" id="SSF56112">
    <property type="entry name" value="Protein kinase-like (PK-like)"/>
    <property type="match status" value="1"/>
</dbReference>
<sequence length="698" mass="81413">MNILIPMGGIGHRFSKENYRFPKPLINIVGRPMLFWLLDHLDTEEDDIIYLGILESLEKQFDLSQTLKIEYPKRKFETIILDFETRGAVETLFIMLQTINIDRLKYKTISLDCDTIYFEKILKKFRQLSNQMNASFFFKDNIGKPIYSYLKLDEDITQENYPLIKDVREKIMISNNANTGAYAFRSGFILKEYCIQIIDQSVGDSGEYYTTNIIKLMLDNQEDFVGIEVNFQDFVCVGTPDQLNEFLKNLKLKKNLINIRKMRFCFDLDNTLVSYPTIYGDYNSVEPKIHNIQLVRELHMAGHYIIIQTARRMKTHQGNVGAVIADIGKITLETLTKFNIPYDELLFGKPYADVYIDDSAIHALIDTTKEIGWSLEKNVLDNNNNNNGKKIEGFVCSRHFHTIEQLDNLIVKSSSIDDLQGEIYFYNNIPLNIKDLFPKLHRIETNNHANISSIIIEKISGTTYSHLFTNLCLTEGRLLKFLSSLKSIHSSLSFDSINNMKANIYENYSSKMLFRYEKYNEIYLNLDQYFENSSIINSKDLLDYFLKYFNQYEISLRAQHNAIIHGDPVFSNVLLTPSSHVIFLDMRGSLGKQMTLQGDLNYDLAKVYQSLTGYDFILLNKNHLLSTTIVQTYLLQLNEIFQNFILKNYSNNFNFNDLKMITAHLYFTLIPLHNNFQHQLQFYKLAIDLYNQTSFNFN</sequence>
<dbReference type="EMBL" id="CAJNOI010000100">
    <property type="protein sequence ID" value="CAF1057972.1"/>
    <property type="molecule type" value="Genomic_DNA"/>
</dbReference>
<protein>
    <recommendedName>
        <fullName evidence="4">Capsule biosynthesis phosphatase</fullName>
    </recommendedName>
</protein>
<organism evidence="2 3">
    <name type="scientific">Adineta steineri</name>
    <dbReference type="NCBI Taxonomy" id="433720"/>
    <lineage>
        <taxon>Eukaryota</taxon>
        <taxon>Metazoa</taxon>
        <taxon>Spiralia</taxon>
        <taxon>Gnathifera</taxon>
        <taxon>Rotifera</taxon>
        <taxon>Eurotatoria</taxon>
        <taxon>Bdelloidea</taxon>
        <taxon>Adinetida</taxon>
        <taxon>Adinetidae</taxon>
        <taxon>Adineta</taxon>
    </lineage>
</organism>
<dbReference type="InterPro" id="IPR036412">
    <property type="entry name" value="HAD-like_sf"/>
</dbReference>
<comment type="caution">
    <text evidence="2">The sequence shown here is derived from an EMBL/GenBank/DDBJ whole genome shotgun (WGS) entry which is preliminary data.</text>
</comment>
<reference evidence="2" key="1">
    <citation type="submission" date="2021-02" db="EMBL/GenBank/DDBJ databases">
        <authorList>
            <person name="Nowell W R."/>
        </authorList>
    </citation>
    <scope>NUCLEOTIDE SEQUENCE</scope>
</reference>
<evidence type="ECO:0000313" key="2">
    <source>
        <dbReference type="EMBL" id="CAF1125610.1"/>
    </source>
</evidence>
<dbReference type="InterPro" id="IPR029044">
    <property type="entry name" value="Nucleotide-diphossugar_trans"/>
</dbReference>
<accession>A0A814QYT2</accession>
<dbReference type="Gene3D" id="3.40.50.1000">
    <property type="entry name" value="HAD superfamily/HAD-like"/>
    <property type="match status" value="1"/>
</dbReference>
<dbReference type="Gene3D" id="3.90.550.10">
    <property type="entry name" value="Spore Coat Polysaccharide Biosynthesis Protein SpsA, Chain A"/>
    <property type="match status" value="1"/>
</dbReference>
<evidence type="ECO:0008006" key="4">
    <source>
        <dbReference type="Google" id="ProtNLM"/>
    </source>
</evidence>
<dbReference type="OrthoDB" id="10259470at2759"/>
<name>A0A814QYT2_9BILA</name>
<keyword evidence="3" id="KW-1185">Reference proteome</keyword>
<dbReference type="SUPFAM" id="SSF56784">
    <property type="entry name" value="HAD-like"/>
    <property type="match status" value="1"/>
</dbReference>